<accession>A0AA39UIF8</accession>
<evidence type="ECO:0000313" key="3">
    <source>
        <dbReference type="Proteomes" id="UP001175227"/>
    </source>
</evidence>
<reference evidence="2" key="1">
    <citation type="submission" date="2023-06" db="EMBL/GenBank/DDBJ databases">
        <authorList>
            <consortium name="Lawrence Berkeley National Laboratory"/>
            <person name="Ahrendt S."/>
            <person name="Sahu N."/>
            <person name="Indic B."/>
            <person name="Wong-Bajracharya J."/>
            <person name="Merenyi Z."/>
            <person name="Ke H.-M."/>
            <person name="Monk M."/>
            <person name="Kocsube S."/>
            <person name="Drula E."/>
            <person name="Lipzen A."/>
            <person name="Balint B."/>
            <person name="Henrissat B."/>
            <person name="Andreopoulos B."/>
            <person name="Martin F.M."/>
            <person name="Harder C.B."/>
            <person name="Rigling D."/>
            <person name="Ford K.L."/>
            <person name="Foster G.D."/>
            <person name="Pangilinan J."/>
            <person name="Papanicolaou A."/>
            <person name="Barry K."/>
            <person name="LaButti K."/>
            <person name="Viragh M."/>
            <person name="Koriabine M."/>
            <person name="Yan M."/>
            <person name="Riley R."/>
            <person name="Champramary S."/>
            <person name="Plett K.L."/>
            <person name="Tsai I.J."/>
            <person name="Slot J."/>
            <person name="Sipos G."/>
            <person name="Plett J."/>
            <person name="Nagy L.G."/>
            <person name="Grigoriev I.V."/>
        </authorList>
    </citation>
    <scope>NUCLEOTIDE SEQUENCE</scope>
    <source>
        <strain evidence="2">ICMP 16352</strain>
    </source>
</reference>
<protein>
    <submittedName>
        <fullName evidence="2">Uncharacterized protein</fullName>
    </submittedName>
</protein>
<organism evidence="2 3">
    <name type="scientific">Armillaria novae-zelandiae</name>
    <dbReference type="NCBI Taxonomy" id="153914"/>
    <lineage>
        <taxon>Eukaryota</taxon>
        <taxon>Fungi</taxon>
        <taxon>Dikarya</taxon>
        <taxon>Basidiomycota</taxon>
        <taxon>Agaricomycotina</taxon>
        <taxon>Agaricomycetes</taxon>
        <taxon>Agaricomycetidae</taxon>
        <taxon>Agaricales</taxon>
        <taxon>Marasmiineae</taxon>
        <taxon>Physalacriaceae</taxon>
        <taxon>Armillaria</taxon>
    </lineage>
</organism>
<keyword evidence="3" id="KW-1185">Reference proteome</keyword>
<comment type="caution">
    <text evidence="2">The sequence shown here is derived from an EMBL/GenBank/DDBJ whole genome shotgun (WGS) entry which is preliminary data.</text>
</comment>
<sequence length="170" mass="18917">MSPTPCLLYVLFLSGAIAVRLRSLCPDDRVWSVCLQKLREYVYPTWMSERRDAPPAAIIVELTAFLEGSSVGPVNGNKALPAAERIAQLDGSPLVKNFKDLCWNAGRRIQGCITTDTAHEDIALSNIGAVWRKDVYQISSFDVLRQNRYCDYDLSMVYTQVIGGVIVLTC</sequence>
<name>A0AA39UIF8_9AGAR</name>
<dbReference type="AlphaFoldDB" id="A0AA39UIF8"/>
<feature type="signal peptide" evidence="1">
    <location>
        <begin position="1"/>
        <end position="18"/>
    </location>
</feature>
<evidence type="ECO:0000256" key="1">
    <source>
        <dbReference type="SAM" id="SignalP"/>
    </source>
</evidence>
<feature type="chain" id="PRO_5041295218" evidence="1">
    <location>
        <begin position="19"/>
        <end position="170"/>
    </location>
</feature>
<dbReference type="Proteomes" id="UP001175227">
    <property type="component" value="Unassembled WGS sequence"/>
</dbReference>
<proteinExistence type="predicted"/>
<evidence type="ECO:0000313" key="2">
    <source>
        <dbReference type="EMBL" id="KAK0488893.1"/>
    </source>
</evidence>
<gene>
    <name evidence="2" type="ORF">IW261DRAFT_1442152</name>
</gene>
<dbReference type="EMBL" id="JAUEPR010000002">
    <property type="protein sequence ID" value="KAK0488893.1"/>
    <property type="molecule type" value="Genomic_DNA"/>
</dbReference>
<keyword evidence="1" id="KW-0732">Signal</keyword>